<dbReference type="SUPFAM" id="SSF103088">
    <property type="entry name" value="OmpA-like"/>
    <property type="match status" value="1"/>
</dbReference>
<keyword evidence="3" id="KW-0998">Cell outer membrane</keyword>
<feature type="signal peptide" evidence="5">
    <location>
        <begin position="1"/>
        <end position="28"/>
    </location>
</feature>
<keyword evidence="7" id="KW-0449">Lipoprotein</keyword>
<proteinExistence type="predicted"/>
<evidence type="ECO:0000256" key="4">
    <source>
        <dbReference type="PROSITE-ProRule" id="PRU00473"/>
    </source>
</evidence>
<dbReference type="AlphaFoldDB" id="Q2N8R3"/>
<dbReference type="Proteomes" id="UP000008808">
    <property type="component" value="Chromosome"/>
</dbReference>
<dbReference type="HOGENOM" id="CLU_1146292_0_0_5"/>
<comment type="subcellular location">
    <subcellularLocation>
        <location evidence="1">Cell outer membrane</location>
    </subcellularLocation>
</comment>
<dbReference type="Gene3D" id="3.30.1330.60">
    <property type="entry name" value="OmpA-like domain"/>
    <property type="match status" value="1"/>
</dbReference>
<dbReference type="KEGG" id="eli:ELI_09180"/>
<accession>Q2N8R3</accession>
<dbReference type="InterPro" id="IPR050330">
    <property type="entry name" value="Bact_OuterMem_StrucFunc"/>
</dbReference>
<reference evidence="8" key="1">
    <citation type="journal article" date="2009" name="J. Bacteriol.">
        <title>Complete genome sequence of Erythrobacter litoralis HTCC2594.</title>
        <authorList>
            <person name="Oh H.M."/>
            <person name="Giovannoni S.J."/>
            <person name="Ferriera S."/>
            <person name="Johnson J."/>
            <person name="Cho J.C."/>
        </authorList>
    </citation>
    <scope>NUCLEOTIDE SEQUENCE [LARGE SCALE GENOMIC DNA]</scope>
    <source>
        <strain evidence="8">HTCC2594</strain>
    </source>
</reference>
<evidence type="ECO:0000256" key="3">
    <source>
        <dbReference type="ARBA" id="ARBA00023237"/>
    </source>
</evidence>
<gene>
    <name evidence="7" type="ordered locus">ELI_09180</name>
</gene>
<protein>
    <submittedName>
        <fullName evidence="7">Putative outer membrane lipoprotein</fullName>
    </submittedName>
</protein>
<organism evidence="7 8">
    <name type="scientific">Erythrobacter litoralis (strain HTCC2594)</name>
    <dbReference type="NCBI Taxonomy" id="314225"/>
    <lineage>
        <taxon>Bacteria</taxon>
        <taxon>Pseudomonadati</taxon>
        <taxon>Pseudomonadota</taxon>
        <taxon>Alphaproteobacteria</taxon>
        <taxon>Sphingomonadales</taxon>
        <taxon>Erythrobacteraceae</taxon>
        <taxon>Erythrobacter/Porphyrobacter group</taxon>
        <taxon>Erythrobacter</taxon>
    </lineage>
</organism>
<feature type="chain" id="PRO_5004213106" evidence="5">
    <location>
        <begin position="29"/>
        <end position="242"/>
    </location>
</feature>
<dbReference type="PRINTS" id="PR01021">
    <property type="entry name" value="OMPADOMAIN"/>
</dbReference>
<evidence type="ECO:0000313" key="7">
    <source>
        <dbReference type="EMBL" id="ABC63928.1"/>
    </source>
</evidence>
<dbReference type="PROSITE" id="PS51123">
    <property type="entry name" value="OMPA_2"/>
    <property type="match status" value="1"/>
</dbReference>
<dbReference type="InterPro" id="IPR036737">
    <property type="entry name" value="OmpA-like_sf"/>
</dbReference>
<keyword evidence="8" id="KW-1185">Reference proteome</keyword>
<dbReference type="GO" id="GO:0009279">
    <property type="term" value="C:cell outer membrane"/>
    <property type="evidence" value="ECO:0007669"/>
    <property type="project" value="UniProtKB-SubCell"/>
</dbReference>
<dbReference type="InterPro" id="IPR006664">
    <property type="entry name" value="OMP_bac"/>
</dbReference>
<name>Q2N8R3_ERYLH</name>
<dbReference type="PANTHER" id="PTHR30329:SF21">
    <property type="entry name" value="LIPOPROTEIN YIAD-RELATED"/>
    <property type="match status" value="1"/>
</dbReference>
<sequence>MSIRPSFAILAGALLSAILGIAAASQTAAPYVERLAAEAEAIAGNDVTVRFADREGYPSRHAMLTPARELDEGRRADLAKQIGAIDGIGGVHWTDGTMLAEAGEAPLESLRCQDDVQAILTARTLRFEESSAALAAGGTELLDEVAAALRPCYGAIIAITGHTDTSGDEPANIVLSRRRAAAVERALVARGVPEESLRINGLGSSQPVQGLDPADPANRRIEFSVVAKQRVRPTPIDLPGPR</sequence>
<evidence type="ECO:0000313" key="8">
    <source>
        <dbReference type="Proteomes" id="UP000008808"/>
    </source>
</evidence>
<keyword evidence="5" id="KW-0732">Signal</keyword>
<evidence type="ECO:0000256" key="5">
    <source>
        <dbReference type="SAM" id="SignalP"/>
    </source>
</evidence>
<dbReference type="RefSeq" id="WP_011414756.1">
    <property type="nucleotide sequence ID" value="NC_007722.1"/>
</dbReference>
<feature type="domain" description="OmpA-like" evidence="6">
    <location>
        <begin position="114"/>
        <end position="229"/>
    </location>
</feature>
<dbReference type="PANTHER" id="PTHR30329">
    <property type="entry name" value="STATOR ELEMENT OF FLAGELLAR MOTOR COMPLEX"/>
    <property type="match status" value="1"/>
</dbReference>
<dbReference type="CDD" id="cd07185">
    <property type="entry name" value="OmpA_C-like"/>
    <property type="match status" value="1"/>
</dbReference>
<dbReference type="Pfam" id="PF00691">
    <property type="entry name" value="OmpA"/>
    <property type="match status" value="1"/>
</dbReference>
<keyword evidence="2 4" id="KW-0472">Membrane</keyword>
<dbReference type="STRING" id="314225.ELI_09180"/>
<dbReference type="EMBL" id="CP000157">
    <property type="protein sequence ID" value="ABC63928.1"/>
    <property type="molecule type" value="Genomic_DNA"/>
</dbReference>
<evidence type="ECO:0000256" key="2">
    <source>
        <dbReference type="ARBA" id="ARBA00023136"/>
    </source>
</evidence>
<dbReference type="eggNOG" id="COG2885">
    <property type="taxonomic scope" value="Bacteria"/>
</dbReference>
<evidence type="ECO:0000256" key="1">
    <source>
        <dbReference type="ARBA" id="ARBA00004442"/>
    </source>
</evidence>
<dbReference type="InterPro" id="IPR006665">
    <property type="entry name" value="OmpA-like"/>
</dbReference>
<evidence type="ECO:0000259" key="6">
    <source>
        <dbReference type="PROSITE" id="PS51123"/>
    </source>
</evidence>